<name>A0A1S6L3H2_9CAUD</name>
<evidence type="ECO:0000313" key="1">
    <source>
        <dbReference type="EMBL" id="AQT28728.1"/>
    </source>
</evidence>
<evidence type="ECO:0000313" key="2">
    <source>
        <dbReference type="Proteomes" id="UP000221250"/>
    </source>
</evidence>
<dbReference type="EMBL" id="KY448244">
    <property type="protein sequence ID" value="AQT28728.1"/>
    <property type="molecule type" value="Genomic_DNA"/>
</dbReference>
<organism evidence="1 2">
    <name type="scientific">Erwinia phage vB_EamM_Yoloswag</name>
    <dbReference type="NCBI Taxonomy" id="1958956"/>
    <lineage>
        <taxon>Viruses</taxon>
        <taxon>Duplodnaviria</taxon>
        <taxon>Heunggongvirae</taxon>
        <taxon>Uroviricota</taxon>
        <taxon>Caudoviricetes</taxon>
        <taxon>Yoloswagvirus</taxon>
        <taxon>Yoloswagvirus yoloswag</taxon>
    </lineage>
</organism>
<dbReference type="Proteomes" id="UP000221250">
    <property type="component" value="Segment"/>
</dbReference>
<proteinExistence type="predicted"/>
<keyword evidence="2" id="KW-1185">Reference proteome</keyword>
<reference evidence="1 2" key="1">
    <citation type="submission" date="2017-01" db="EMBL/GenBank/DDBJ databases">
        <authorList>
            <person name="Mah S.A."/>
            <person name="Swanson W.J."/>
            <person name="Moy G.W."/>
            <person name="Vacquier V.D."/>
        </authorList>
    </citation>
    <scope>NUCLEOTIDE SEQUENCE [LARGE SCALE GENOMIC DNA]</scope>
</reference>
<sequence length="113" mass="12992">MTALYIKSTEAQIRSGQLTVSSIRVKNLHLLKSIFVLVEREGIDSVAYTAEVLRATVRRTPRSAQTATLEITIDQYRKRPAHHIENAYFASRFNTKHVLADISPHCKIKWERE</sequence>
<protein>
    <submittedName>
        <fullName evidence="1">Uncharacterized protein</fullName>
    </submittedName>
</protein>
<accession>A0A1S6L3H2</accession>
<gene>
    <name evidence="1" type="ORF">YOLOSWAG_254</name>
</gene>